<gene>
    <name evidence="9" type="ORF">E2F46_02675</name>
</gene>
<dbReference type="InterPro" id="IPR029058">
    <property type="entry name" value="AB_hydrolase_fold"/>
</dbReference>
<comment type="catalytic activity">
    <reaction evidence="1">
        <text>Hydrolysis of Pro-|-Xaa &gt;&gt; Ala-|-Xaa in oligopeptides.</text>
        <dbReference type="EC" id="3.4.21.26"/>
    </reaction>
</comment>
<feature type="domain" description="Peptidase S9 prolyl oligopeptidase catalytic" evidence="7">
    <location>
        <begin position="590"/>
        <end position="718"/>
    </location>
</feature>
<keyword evidence="5" id="KW-0720">Serine protease</keyword>
<feature type="domain" description="Peptidase S9A N-terminal" evidence="8">
    <location>
        <begin position="109"/>
        <end position="463"/>
    </location>
</feature>
<evidence type="ECO:0000259" key="8">
    <source>
        <dbReference type="Pfam" id="PF02897"/>
    </source>
</evidence>
<evidence type="ECO:0000256" key="6">
    <source>
        <dbReference type="SAM" id="MobiDB-lite"/>
    </source>
</evidence>
<dbReference type="Pfam" id="PF02897">
    <property type="entry name" value="Peptidase_S9_N"/>
    <property type="match status" value="1"/>
</dbReference>
<keyword evidence="4" id="KW-0378">Hydrolase</keyword>
<dbReference type="Pfam" id="PF00326">
    <property type="entry name" value="Peptidase_S9"/>
    <property type="match status" value="1"/>
</dbReference>
<dbReference type="GO" id="GO:0004252">
    <property type="term" value="F:serine-type endopeptidase activity"/>
    <property type="evidence" value="ECO:0007669"/>
    <property type="project" value="UniProtKB-EC"/>
</dbReference>
<reference evidence="9 10" key="1">
    <citation type="submission" date="2019-03" db="EMBL/GenBank/DDBJ databases">
        <title>Luteimonas zhaokaii sp.nov., isolated from the rectal contents of Plateau pika in Yushu, Qinghai Province, China.</title>
        <authorList>
            <person name="Zhang G."/>
        </authorList>
    </citation>
    <scope>NUCLEOTIDE SEQUENCE [LARGE SCALE GENOMIC DNA]</scope>
    <source>
        <strain evidence="9 10">B9</strain>
    </source>
</reference>
<feature type="region of interest" description="Disordered" evidence="6">
    <location>
        <begin position="14"/>
        <end position="48"/>
    </location>
</feature>
<evidence type="ECO:0000256" key="4">
    <source>
        <dbReference type="ARBA" id="ARBA00022801"/>
    </source>
</evidence>
<dbReference type="SUPFAM" id="SSF50993">
    <property type="entry name" value="Peptidase/esterase 'gauge' domain"/>
    <property type="match status" value="1"/>
</dbReference>
<evidence type="ECO:0000256" key="2">
    <source>
        <dbReference type="ARBA" id="ARBA00011897"/>
    </source>
</evidence>
<organism evidence="9 10">
    <name type="scientific">Luteimonas aestuarii</name>
    <dbReference type="NCBI Taxonomy" id="453837"/>
    <lineage>
        <taxon>Bacteria</taxon>
        <taxon>Pseudomonadati</taxon>
        <taxon>Pseudomonadota</taxon>
        <taxon>Gammaproteobacteria</taxon>
        <taxon>Lysobacterales</taxon>
        <taxon>Lysobacteraceae</taxon>
        <taxon>Luteimonas</taxon>
    </lineage>
</organism>
<keyword evidence="3" id="KW-0645">Protease</keyword>
<evidence type="ECO:0000313" key="9">
    <source>
        <dbReference type="EMBL" id="TDK27136.1"/>
    </source>
</evidence>
<proteinExistence type="predicted"/>
<dbReference type="AlphaFoldDB" id="A0A4R5U0P1"/>
<dbReference type="InterPro" id="IPR001375">
    <property type="entry name" value="Peptidase_S9_cat"/>
</dbReference>
<evidence type="ECO:0000259" key="7">
    <source>
        <dbReference type="Pfam" id="PF00326"/>
    </source>
</evidence>
<name>A0A4R5U0P1_9GAMM</name>
<evidence type="ECO:0000256" key="1">
    <source>
        <dbReference type="ARBA" id="ARBA00001070"/>
    </source>
</evidence>
<accession>A0A4R5U0P1</accession>
<dbReference type="OrthoDB" id="9801421at2"/>
<dbReference type="EC" id="3.4.21.26" evidence="2"/>
<dbReference type="PRINTS" id="PR00862">
    <property type="entry name" value="PROLIGOPTASE"/>
</dbReference>
<sequence>MACVTAPASSISTLLSGSSGLHPQSPTTSTAVPAGHRPPCPSPPLRIRASKACEPPALHRKEHLMRASPDAIRSTASQAATQRMAALVFTLINASLLAVCSTPVAAETPPKAKSVPATDTYPGFEVVDPYRNLEQLDDPDTQAWMKAQADHARRVLDGMPGRARIRAALDDADAMLAFSSSDIRPATATRMFYRRREAGEPTQKLYVRDGLRGTPRLVFDPSRLDTPGQTHAISWYVPSPSGRRVAVAAGANGSEMSDFYVLDVDNGEQLDGPLPRSWLGWITWLDEDRMLLGRFNPAAPDAPPTEAWKDSQVFLHRVGNPIEQDLHVFGTRSRHPPEGLPPEHVVAVMRRAGEPFAVAMASGTENHYSAWVLPASQLGDPDAGWRRIFGTGDLNQWGGQPLDGKLHAISTRSPNGEIVEYDLATGARQVLRPAGDRPIESLAVSTDGLYFRERDGVYIDLKRIGFDGRGETTIRFPRSGNPYISPMDPVLAGRFVLLESWTAPSQDFLVQADGSVVPTHLKPTAQGLDLSPLQSRDLVATSHDGTQVPLSLVHFGNLKPPGEQRVLLYGYGAYGISEDPLFNPLRFAAIAQGIAHATCHVRGGGEHGDAWRKAGHLARKPNTWKDFIACAEALVAQGITVPAQLVGMGVSAGGILIGNAVHERPDLFAGAVNDVGVTDVLRMLSASQNGPNHYAEFGDIRTPEGAAAARGMSVYQRIEDGRAYPPGWSSTA</sequence>
<dbReference type="SUPFAM" id="SSF53474">
    <property type="entry name" value="alpha/beta-Hydrolases"/>
    <property type="match status" value="1"/>
</dbReference>
<dbReference type="EMBL" id="SMTF01000002">
    <property type="protein sequence ID" value="TDK27136.1"/>
    <property type="molecule type" value="Genomic_DNA"/>
</dbReference>
<dbReference type="Gene3D" id="3.40.50.1820">
    <property type="entry name" value="alpha/beta hydrolase"/>
    <property type="match status" value="1"/>
</dbReference>
<dbReference type="GO" id="GO:0005829">
    <property type="term" value="C:cytosol"/>
    <property type="evidence" value="ECO:0007669"/>
    <property type="project" value="TreeGrafter"/>
</dbReference>
<dbReference type="InterPro" id="IPR051167">
    <property type="entry name" value="Prolyl_oligopep/macrocyclase"/>
</dbReference>
<feature type="compositionally biased region" description="Polar residues" evidence="6">
    <location>
        <begin position="22"/>
        <end position="31"/>
    </location>
</feature>
<dbReference type="InterPro" id="IPR002470">
    <property type="entry name" value="Peptidase_S9A"/>
</dbReference>
<comment type="caution">
    <text evidence="9">The sequence shown here is derived from an EMBL/GenBank/DDBJ whole genome shotgun (WGS) entry which is preliminary data.</text>
</comment>
<dbReference type="InterPro" id="IPR023302">
    <property type="entry name" value="Pept_S9A_N"/>
</dbReference>
<keyword evidence="10" id="KW-1185">Reference proteome</keyword>
<evidence type="ECO:0000313" key="10">
    <source>
        <dbReference type="Proteomes" id="UP000294796"/>
    </source>
</evidence>
<dbReference type="Proteomes" id="UP000294796">
    <property type="component" value="Unassembled WGS sequence"/>
</dbReference>
<dbReference type="GO" id="GO:0070012">
    <property type="term" value="F:oligopeptidase activity"/>
    <property type="evidence" value="ECO:0007669"/>
    <property type="project" value="TreeGrafter"/>
</dbReference>
<evidence type="ECO:0000256" key="5">
    <source>
        <dbReference type="ARBA" id="ARBA00022825"/>
    </source>
</evidence>
<evidence type="ECO:0000256" key="3">
    <source>
        <dbReference type="ARBA" id="ARBA00022670"/>
    </source>
</evidence>
<protein>
    <recommendedName>
        <fullName evidence="2">prolyl oligopeptidase</fullName>
        <ecNumber evidence="2">3.4.21.26</ecNumber>
    </recommendedName>
</protein>
<dbReference type="PANTHER" id="PTHR42881:SF2">
    <property type="entry name" value="PROLYL ENDOPEPTIDASE"/>
    <property type="match status" value="1"/>
</dbReference>
<dbReference type="PANTHER" id="PTHR42881">
    <property type="entry name" value="PROLYL ENDOPEPTIDASE"/>
    <property type="match status" value="1"/>
</dbReference>
<dbReference type="GO" id="GO:0006508">
    <property type="term" value="P:proteolysis"/>
    <property type="evidence" value="ECO:0007669"/>
    <property type="project" value="UniProtKB-KW"/>
</dbReference>
<dbReference type="Gene3D" id="2.130.10.120">
    <property type="entry name" value="Prolyl oligopeptidase, N-terminal domain"/>
    <property type="match status" value="1"/>
</dbReference>